<dbReference type="GO" id="GO:0005829">
    <property type="term" value="C:cytosol"/>
    <property type="evidence" value="ECO:0007669"/>
    <property type="project" value="TreeGrafter"/>
</dbReference>
<gene>
    <name evidence="2" type="ORF">SAMN02745823_01757</name>
</gene>
<sequence>MKDIVFIIRAEKLEIVKSILDEHGCGGMTVMTAMGCGTQRGFTDEDAVQEIKGYKTKINLLPKIRIEAVVEDELVESILLDVRERIATGKVGDGKVFIFPVEDAMRIRTGERGDSAI</sequence>
<dbReference type="GO" id="GO:0030234">
    <property type="term" value="F:enzyme regulator activity"/>
    <property type="evidence" value="ECO:0007669"/>
    <property type="project" value="InterPro"/>
</dbReference>
<evidence type="ECO:0000256" key="1">
    <source>
        <dbReference type="RuleBase" id="RU003936"/>
    </source>
</evidence>
<protein>
    <submittedName>
        <fullName evidence="2">Nitrogen regulatory protein P-II family</fullName>
    </submittedName>
</protein>
<dbReference type="InterPro" id="IPR017918">
    <property type="entry name" value="N-reg_PII_CS"/>
</dbReference>
<dbReference type="SMART" id="SM00938">
    <property type="entry name" value="P-II"/>
    <property type="match status" value="1"/>
</dbReference>
<comment type="similarity">
    <text evidence="1">Belongs to the P(II) protein family.</text>
</comment>
<dbReference type="PROSITE" id="PS51343">
    <property type="entry name" value="PII_GLNB_DOM"/>
    <property type="match status" value="1"/>
</dbReference>
<accession>A0A1M5XF77</accession>
<organism evidence="2 3">
    <name type="scientific">Sporobacter termitidis DSM 10068</name>
    <dbReference type="NCBI Taxonomy" id="1123282"/>
    <lineage>
        <taxon>Bacteria</taxon>
        <taxon>Bacillati</taxon>
        <taxon>Bacillota</taxon>
        <taxon>Clostridia</taxon>
        <taxon>Eubacteriales</taxon>
        <taxon>Oscillospiraceae</taxon>
        <taxon>Sporobacter</taxon>
    </lineage>
</organism>
<dbReference type="EMBL" id="FQXV01000005">
    <property type="protein sequence ID" value="SHH98312.1"/>
    <property type="molecule type" value="Genomic_DNA"/>
</dbReference>
<name>A0A1M5XF77_9FIRM</name>
<dbReference type="PANTHER" id="PTHR30115:SF11">
    <property type="entry name" value="NITROGEN REGULATORY PROTEIN P-II HOMOLOG"/>
    <property type="match status" value="1"/>
</dbReference>
<dbReference type="Proteomes" id="UP000183995">
    <property type="component" value="Unassembled WGS sequence"/>
</dbReference>
<dbReference type="InterPro" id="IPR011322">
    <property type="entry name" value="N-reg_PII-like_a/b"/>
</dbReference>
<evidence type="ECO:0000313" key="2">
    <source>
        <dbReference type="EMBL" id="SHH98312.1"/>
    </source>
</evidence>
<dbReference type="PANTHER" id="PTHR30115">
    <property type="entry name" value="NITROGEN REGULATORY PROTEIN P-II"/>
    <property type="match status" value="1"/>
</dbReference>
<dbReference type="SUPFAM" id="SSF54913">
    <property type="entry name" value="GlnB-like"/>
    <property type="match status" value="1"/>
</dbReference>
<dbReference type="InterPro" id="IPR015867">
    <property type="entry name" value="N-reg_PII/ATP_PRibTrfase_C"/>
</dbReference>
<dbReference type="PROSITE" id="PS00638">
    <property type="entry name" value="PII_GLNB_CTER"/>
    <property type="match status" value="1"/>
</dbReference>
<dbReference type="Pfam" id="PF00543">
    <property type="entry name" value="P-II"/>
    <property type="match status" value="1"/>
</dbReference>
<dbReference type="InterPro" id="IPR002187">
    <property type="entry name" value="N-reg_PII"/>
</dbReference>
<reference evidence="2 3" key="1">
    <citation type="submission" date="2016-11" db="EMBL/GenBank/DDBJ databases">
        <authorList>
            <person name="Jaros S."/>
            <person name="Januszkiewicz K."/>
            <person name="Wedrychowicz H."/>
        </authorList>
    </citation>
    <scope>NUCLEOTIDE SEQUENCE [LARGE SCALE GENOMIC DNA]</scope>
    <source>
        <strain evidence="2 3">DSM 10068</strain>
    </source>
</reference>
<dbReference type="RefSeq" id="WP_073077834.1">
    <property type="nucleotide sequence ID" value="NZ_FQXV01000005.1"/>
</dbReference>
<dbReference type="STRING" id="1123282.SAMN02745823_01757"/>
<dbReference type="Gene3D" id="3.30.70.120">
    <property type="match status" value="1"/>
</dbReference>
<dbReference type="AlphaFoldDB" id="A0A1M5XF77"/>
<dbReference type="PRINTS" id="PR00340">
    <property type="entry name" value="PIIGLNB"/>
</dbReference>
<keyword evidence="3" id="KW-1185">Reference proteome</keyword>
<proteinExistence type="inferred from homology"/>
<dbReference type="GO" id="GO:0005524">
    <property type="term" value="F:ATP binding"/>
    <property type="evidence" value="ECO:0007669"/>
    <property type="project" value="TreeGrafter"/>
</dbReference>
<dbReference type="OrthoDB" id="9802729at2"/>
<evidence type="ECO:0000313" key="3">
    <source>
        <dbReference type="Proteomes" id="UP000183995"/>
    </source>
</evidence>
<dbReference type="GO" id="GO:0006808">
    <property type="term" value="P:regulation of nitrogen utilization"/>
    <property type="evidence" value="ECO:0007669"/>
    <property type="project" value="InterPro"/>
</dbReference>